<evidence type="ECO:0000259" key="1">
    <source>
        <dbReference type="Pfam" id="PF04991"/>
    </source>
</evidence>
<comment type="caution">
    <text evidence="2">The sequence shown here is derived from an EMBL/GenBank/DDBJ whole genome shotgun (WGS) entry which is preliminary data.</text>
</comment>
<dbReference type="InterPro" id="IPR007074">
    <property type="entry name" value="LicD/FKTN/FKRP_NTP_transf"/>
</dbReference>
<sequence length="386" mass="45314">MNKKQKVIFSLLKEVDEICRKHNIKYYLSPRLTWCAVQGGNFPQNPQSGAVLMRVPDMERFCQVVEEDPAEHRALESMKTHKYFPGFYLRYENTSTVCIDLDRTRDYAYLGLGINILPLRIPAASEHRENRLIKKEAEWRQLHAPGNAVGDREFTWSKAWMKFLCAIEGRNQVAAGIYNGLCKKQQENPTEVYTLMNGRKSHSYPSAVFENTRQVVLEGESFPAPGDVETYLNISYGKGWRNMTEPRYMVPARLVVSARVSYMQFWKDSTDFEKYCRERQKNLSRLGKSKGMKAYFNQCWDYVEFCGERMNLGLSYVKRKDYIRNLYKNEDYMTLEKVFRPYYQMMQKSLEKGEICAEDIEILDIYTDVLEKTGRNVQREEIGMII</sequence>
<dbReference type="EMBL" id="JACOQG010000004">
    <property type="protein sequence ID" value="MBC5778870.1"/>
    <property type="molecule type" value="Genomic_DNA"/>
</dbReference>
<keyword evidence="3" id="KW-1185">Reference proteome</keyword>
<evidence type="ECO:0000313" key="2">
    <source>
        <dbReference type="EMBL" id="MBC5778870.1"/>
    </source>
</evidence>
<dbReference type="Pfam" id="PF04991">
    <property type="entry name" value="LicD"/>
    <property type="match status" value="1"/>
</dbReference>
<reference evidence="2 3" key="1">
    <citation type="submission" date="2020-08" db="EMBL/GenBank/DDBJ databases">
        <title>Genome public.</title>
        <authorList>
            <person name="Liu C."/>
            <person name="Sun Q."/>
        </authorList>
    </citation>
    <scope>NUCLEOTIDE SEQUENCE [LARGE SCALE GENOMIC DNA]</scope>
    <source>
        <strain evidence="2 3">M29</strain>
    </source>
</reference>
<evidence type="ECO:0000313" key="3">
    <source>
        <dbReference type="Proteomes" id="UP000649826"/>
    </source>
</evidence>
<accession>A0ABR7IFS4</accession>
<dbReference type="RefSeq" id="WP_186994355.1">
    <property type="nucleotide sequence ID" value="NZ_JACOQG010000004.1"/>
</dbReference>
<dbReference type="Proteomes" id="UP000649826">
    <property type="component" value="Unassembled WGS sequence"/>
</dbReference>
<proteinExistence type="predicted"/>
<protein>
    <submittedName>
        <fullName evidence="2">LicD family protein</fullName>
    </submittedName>
</protein>
<organism evidence="2 3">
    <name type="scientific">Blautia difficilis</name>
    <dbReference type="NCBI Taxonomy" id="2763027"/>
    <lineage>
        <taxon>Bacteria</taxon>
        <taxon>Bacillati</taxon>
        <taxon>Bacillota</taxon>
        <taxon>Clostridia</taxon>
        <taxon>Lachnospirales</taxon>
        <taxon>Lachnospiraceae</taxon>
        <taxon>Blautia</taxon>
    </lineage>
</organism>
<name>A0ABR7IFS4_9FIRM</name>
<feature type="domain" description="LicD/FKTN/FKRP nucleotidyltransferase" evidence="1">
    <location>
        <begin position="52"/>
        <end position="237"/>
    </location>
</feature>
<gene>
    <name evidence="2" type="ORF">H8Z82_04180</name>
</gene>